<keyword evidence="8 9" id="KW-0472">Membrane</keyword>
<organism evidence="12 13">
    <name type="scientific">Candidatus Blautia stercoripullorum</name>
    <dbReference type="NCBI Taxonomy" id="2838502"/>
    <lineage>
        <taxon>Bacteria</taxon>
        <taxon>Bacillati</taxon>
        <taxon>Bacillota</taxon>
        <taxon>Clostridia</taxon>
        <taxon>Lachnospirales</taxon>
        <taxon>Lachnospiraceae</taxon>
        <taxon>Blautia</taxon>
    </lineage>
</organism>
<dbReference type="NCBIfam" id="TIGR00077">
    <property type="entry name" value="lspA"/>
    <property type="match status" value="1"/>
</dbReference>
<dbReference type="EC" id="3.4.23.36" evidence="9"/>
<keyword evidence="2 9" id="KW-1003">Cell membrane</keyword>
<evidence type="ECO:0000256" key="4">
    <source>
        <dbReference type="ARBA" id="ARBA00022692"/>
    </source>
</evidence>
<reference evidence="12" key="1">
    <citation type="journal article" date="2021" name="PeerJ">
        <title>Extensive microbial diversity within the chicken gut microbiome revealed by metagenomics and culture.</title>
        <authorList>
            <person name="Gilroy R."/>
            <person name="Ravi A."/>
            <person name="Getino M."/>
            <person name="Pursley I."/>
            <person name="Horton D.L."/>
            <person name="Alikhan N.F."/>
            <person name="Baker D."/>
            <person name="Gharbi K."/>
            <person name="Hall N."/>
            <person name="Watson M."/>
            <person name="Adriaenssens E.M."/>
            <person name="Foster-Nyarko E."/>
            <person name="Jarju S."/>
            <person name="Secka A."/>
            <person name="Antonio M."/>
            <person name="Oren A."/>
            <person name="Chaudhuri R.R."/>
            <person name="La Ragione R."/>
            <person name="Hildebrand F."/>
            <person name="Pallen M.J."/>
        </authorList>
    </citation>
    <scope>NUCLEOTIDE SEQUENCE</scope>
    <source>
        <strain evidence="12">ChiW19-6364</strain>
    </source>
</reference>
<evidence type="ECO:0000256" key="7">
    <source>
        <dbReference type="ARBA" id="ARBA00022989"/>
    </source>
</evidence>
<gene>
    <name evidence="9 12" type="primary">lspA</name>
    <name evidence="12" type="ORF">H9913_02440</name>
</gene>
<sequence>MTFVFYLISTAVLVAFDQWTKALAVNALKGQKDIELIPGVLSFHYLENTGAAFGIFQDQKIFLLVLTTIIILCVCYVLWRIPSDRKYIFLKILCFMVTAGGLGNLIDRVRLNYVVDFIYFSLIDFPVFNVADIYVTTSMILLFIAVLFYYKDEDFQFLKWKREK</sequence>
<evidence type="ECO:0000313" key="12">
    <source>
        <dbReference type="EMBL" id="HJD38864.1"/>
    </source>
</evidence>
<dbReference type="InterPro" id="IPR001872">
    <property type="entry name" value="Peptidase_A8"/>
</dbReference>
<dbReference type="HAMAP" id="MF_00161">
    <property type="entry name" value="LspA"/>
    <property type="match status" value="1"/>
</dbReference>
<keyword evidence="6 9" id="KW-0378">Hydrolase</keyword>
<evidence type="ECO:0000256" key="2">
    <source>
        <dbReference type="ARBA" id="ARBA00022475"/>
    </source>
</evidence>
<keyword evidence="5 9" id="KW-0064">Aspartyl protease</keyword>
<feature type="transmembrane region" description="Helical" evidence="9">
    <location>
        <begin position="61"/>
        <end position="79"/>
    </location>
</feature>
<evidence type="ECO:0000256" key="11">
    <source>
        <dbReference type="RuleBase" id="RU004181"/>
    </source>
</evidence>
<comment type="similarity">
    <text evidence="1 9 11">Belongs to the peptidase A8 family.</text>
</comment>
<dbReference type="GO" id="GO:0006508">
    <property type="term" value="P:proteolysis"/>
    <property type="evidence" value="ECO:0007669"/>
    <property type="project" value="UniProtKB-KW"/>
</dbReference>
<protein>
    <recommendedName>
        <fullName evidence="9">Lipoprotein signal peptidase</fullName>
        <ecNumber evidence="9">3.4.23.36</ecNumber>
    </recommendedName>
    <alternativeName>
        <fullName evidence="9">Prolipoprotein signal peptidase</fullName>
    </alternativeName>
    <alternativeName>
        <fullName evidence="9">Signal peptidase II</fullName>
        <shortName evidence="9">SPase II</shortName>
    </alternativeName>
</protein>
<dbReference type="Pfam" id="PF01252">
    <property type="entry name" value="Peptidase_A8"/>
    <property type="match status" value="1"/>
</dbReference>
<keyword evidence="4 9" id="KW-0812">Transmembrane</keyword>
<evidence type="ECO:0000256" key="8">
    <source>
        <dbReference type="ARBA" id="ARBA00023136"/>
    </source>
</evidence>
<dbReference type="AlphaFoldDB" id="A0A9D2R7N1"/>
<dbReference type="EMBL" id="DWUX01000044">
    <property type="protein sequence ID" value="HJD38864.1"/>
    <property type="molecule type" value="Genomic_DNA"/>
</dbReference>
<comment type="pathway">
    <text evidence="9">Protein modification; lipoprotein biosynthesis (signal peptide cleavage).</text>
</comment>
<comment type="function">
    <text evidence="9 10">This protein specifically catalyzes the removal of signal peptides from prolipoproteins.</text>
</comment>
<feature type="active site" evidence="9">
    <location>
        <position position="132"/>
    </location>
</feature>
<evidence type="ECO:0000256" key="5">
    <source>
        <dbReference type="ARBA" id="ARBA00022750"/>
    </source>
</evidence>
<evidence type="ECO:0000256" key="10">
    <source>
        <dbReference type="RuleBase" id="RU000594"/>
    </source>
</evidence>
<dbReference type="PROSITE" id="PS00855">
    <property type="entry name" value="SPASE_II"/>
    <property type="match status" value="1"/>
</dbReference>
<evidence type="ECO:0000256" key="1">
    <source>
        <dbReference type="ARBA" id="ARBA00006139"/>
    </source>
</evidence>
<comment type="caution">
    <text evidence="12">The sequence shown here is derived from an EMBL/GenBank/DDBJ whole genome shotgun (WGS) entry which is preliminary data.</text>
</comment>
<comment type="caution">
    <text evidence="9">Lacks conserved residue(s) required for the propagation of feature annotation.</text>
</comment>
<accession>A0A9D2R7N1</accession>
<dbReference type="GO" id="GO:0004190">
    <property type="term" value="F:aspartic-type endopeptidase activity"/>
    <property type="evidence" value="ECO:0007669"/>
    <property type="project" value="UniProtKB-UniRule"/>
</dbReference>
<dbReference type="PRINTS" id="PR00781">
    <property type="entry name" value="LIPOSIGPTASE"/>
</dbReference>
<evidence type="ECO:0000256" key="9">
    <source>
        <dbReference type="HAMAP-Rule" id="MF_00161"/>
    </source>
</evidence>
<keyword evidence="3 9" id="KW-0645">Protease</keyword>
<dbReference type="PANTHER" id="PTHR33695:SF1">
    <property type="entry name" value="LIPOPROTEIN SIGNAL PEPTIDASE"/>
    <property type="match status" value="1"/>
</dbReference>
<evidence type="ECO:0000313" key="13">
    <source>
        <dbReference type="Proteomes" id="UP000823850"/>
    </source>
</evidence>
<dbReference type="GO" id="GO:0005886">
    <property type="term" value="C:plasma membrane"/>
    <property type="evidence" value="ECO:0007669"/>
    <property type="project" value="UniProtKB-SubCell"/>
</dbReference>
<keyword evidence="7 9" id="KW-1133">Transmembrane helix</keyword>
<name>A0A9D2R7N1_9FIRM</name>
<feature type="transmembrane region" description="Helical" evidence="9">
    <location>
        <begin position="88"/>
        <end position="106"/>
    </location>
</feature>
<feature type="transmembrane region" description="Helical" evidence="9">
    <location>
        <begin position="126"/>
        <end position="150"/>
    </location>
</feature>
<reference evidence="12" key="2">
    <citation type="submission" date="2021-04" db="EMBL/GenBank/DDBJ databases">
        <authorList>
            <person name="Gilroy R."/>
        </authorList>
    </citation>
    <scope>NUCLEOTIDE SEQUENCE</scope>
    <source>
        <strain evidence="12">ChiW19-6364</strain>
    </source>
</reference>
<comment type="catalytic activity">
    <reaction evidence="9 10">
        <text>Release of signal peptides from bacterial membrane prolipoproteins. Hydrolyzes -Xaa-Yaa-Zaa-|-(S,diacylglyceryl)Cys-, in which Xaa is hydrophobic (preferably Leu), and Yaa (Ala or Ser) and Zaa (Gly or Ala) have small, neutral side chains.</text>
        <dbReference type="EC" id="3.4.23.36"/>
    </reaction>
</comment>
<feature type="active site" evidence="9">
    <location>
        <position position="116"/>
    </location>
</feature>
<proteinExistence type="inferred from homology"/>
<dbReference type="PANTHER" id="PTHR33695">
    <property type="entry name" value="LIPOPROTEIN SIGNAL PEPTIDASE"/>
    <property type="match status" value="1"/>
</dbReference>
<evidence type="ECO:0000256" key="6">
    <source>
        <dbReference type="ARBA" id="ARBA00022801"/>
    </source>
</evidence>
<comment type="subcellular location">
    <subcellularLocation>
        <location evidence="9">Cell membrane</location>
        <topology evidence="9">Multi-pass membrane protein</topology>
    </subcellularLocation>
</comment>
<evidence type="ECO:0000256" key="3">
    <source>
        <dbReference type="ARBA" id="ARBA00022670"/>
    </source>
</evidence>
<dbReference type="Proteomes" id="UP000823850">
    <property type="component" value="Unassembled WGS sequence"/>
</dbReference>